<dbReference type="HOGENOM" id="CLU_2196909_0_0_1"/>
<feature type="compositionally biased region" description="Basic and acidic residues" evidence="1">
    <location>
        <begin position="1"/>
        <end position="10"/>
    </location>
</feature>
<feature type="compositionally biased region" description="Polar residues" evidence="1">
    <location>
        <begin position="73"/>
        <end position="84"/>
    </location>
</feature>
<keyword evidence="3" id="KW-1185">Reference proteome</keyword>
<evidence type="ECO:0008006" key="4">
    <source>
        <dbReference type="Google" id="ProtNLM"/>
    </source>
</evidence>
<accession>W7HZR2</accession>
<evidence type="ECO:0000256" key="1">
    <source>
        <dbReference type="SAM" id="MobiDB-lite"/>
    </source>
</evidence>
<gene>
    <name evidence="2" type="ORF">DRE_05049</name>
</gene>
<organism evidence="2 3">
    <name type="scientific">Drechslerella stenobrocha 248</name>
    <dbReference type="NCBI Taxonomy" id="1043628"/>
    <lineage>
        <taxon>Eukaryota</taxon>
        <taxon>Fungi</taxon>
        <taxon>Dikarya</taxon>
        <taxon>Ascomycota</taxon>
        <taxon>Pezizomycotina</taxon>
        <taxon>Orbiliomycetes</taxon>
        <taxon>Orbiliales</taxon>
        <taxon>Orbiliaceae</taxon>
        <taxon>Drechslerella</taxon>
    </lineage>
</organism>
<dbReference type="AlphaFoldDB" id="W7HZR2"/>
<dbReference type="OrthoDB" id="307488at2759"/>
<protein>
    <recommendedName>
        <fullName evidence="4">Type 1 phosphatases regulator ypi1</fullName>
    </recommendedName>
</protein>
<dbReference type="InterPro" id="IPR011107">
    <property type="entry name" value="PPI_Ypi1"/>
</dbReference>
<feature type="region of interest" description="Disordered" evidence="1">
    <location>
        <begin position="65"/>
        <end position="85"/>
    </location>
</feature>
<dbReference type="EMBL" id="KI966424">
    <property type="protein sequence ID" value="EWC45712.1"/>
    <property type="molecule type" value="Genomic_DNA"/>
</dbReference>
<feature type="compositionally biased region" description="Polar residues" evidence="1">
    <location>
        <begin position="15"/>
        <end position="28"/>
    </location>
</feature>
<dbReference type="GO" id="GO:0004865">
    <property type="term" value="F:protein serine/threonine phosphatase inhibitor activity"/>
    <property type="evidence" value="ECO:0007669"/>
    <property type="project" value="InterPro"/>
</dbReference>
<evidence type="ECO:0000313" key="3">
    <source>
        <dbReference type="Proteomes" id="UP000024837"/>
    </source>
</evidence>
<evidence type="ECO:0000313" key="2">
    <source>
        <dbReference type="EMBL" id="EWC45712.1"/>
    </source>
</evidence>
<proteinExistence type="predicted"/>
<sequence length="108" mass="12236">MDRPASDQREPPTASVITTTEPDLTGDNQVRERSVDGILRLRGASDMRMQRRRVTWTEEVVDNEGLGKKKTKSTTIPQMNSSSRPPMLTALQYSMLHICQAPQIRRVI</sequence>
<dbReference type="Proteomes" id="UP000024837">
    <property type="component" value="Unassembled WGS sequence"/>
</dbReference>
<reference evidence="2 3" key="1">
    <citation type="submission" date="2013-05" db="EMBL/GenBank/DDBJ databases">
        <title>Drechslerella stenobrocha genome reveals carnivorous origination and mechanical trapping mechanism of predatory fungi.</title>
        <authorList>
            <person name="Liu X."/>
            <person name="Zhang W."/>
            <person name="Liu K."/>
        </authorList>
    </citation>
    <scope>NUCLEOTIDE SEQUENCE [LARGE SCALE GENOMIC DNA]</scope>
    <source>
        <strain evidence="2 3">248</strain>
    </source>
</reference>
<feature type="region of interest" description="Disordered" evidence="1">
    <location>
        <begin position="1"/>
        <end position="32"/>
    </location>
</feature>
<dbReference type="Pfam" id="PF07491">
    <property type="entry name" value="PPI_Ypi1"/>
    <property type="match status" value="1"/>
</dbReference>
<name>W7HZR2_9PEZI</name>